<dbReference type="Proteomes" id="UP000823388">
    <property type="component" value="Chromosome 7N"/>
</dbReference>
<evidence type="ECO:0000313" key="2">
    <source>
        <dbReference type="Proteomes" id="UP000823388"/>
    </source>
</evidence>
<accession>A0A8T0PR29</accession>
<evidence type="ECO:0000313" key="1">
    <source>
        <dbReference type="EMBL" id="KAG2564443.1"/>
    </source>
</evidence>
<sequence length="219" mass="24835">MDSVANPPSPGDFHIQVPTKVYIPNKTILAEVAEKLGLLVQNMTTTELRANDYVCKITVSVLPTHSNLQQSTREFFGDFALHPSVAIDNAYKEVLRYLTNNKFIKIMDYSYPLYKQAKEDLDGTTACLIISNSNEDEYRMMLNEIARGYKFFLSDLDNVFKKYTTALPISVKEIIVEDESATKLEVEYTVARNSANPLHALTEDLVRLRRNALLFACNP</sequence>
<organism evidence="1 2">
    <name type="scientific">Panicum virgatum</name>
    <name type="common">Blackwell switchgrass</name>
    <dbReference type="NCBI Taxonomy" id="38727"/>
    <lineage>
        <taxon>Eukaryota</taxon>
        <taxon>Viridiplantae</taxon>
        <taxon>Streptophyta</taxon>
        <taxon>Embryophyta</taxon>
        <taxon>Tracheophyta</taxon>
        <taxon>Spermatophyta</taxon>
        <taxon>Magnoliopsida</taxon>
        <taxon>Liliopsida</taxon>
        <taxon>Poales</taxon>
        <taxon>Poaceae</taxon>
        <taxon>PACMAD clade</taxon>
        <taxon>Panicoideae</taxon>
        <taxon>Panicodae</taxon>
        <taxon>Paniceae</taxon>
        <taxon>Panicinae</taxon>
        <taxon>Panicum</taxon>
        <taxon>Panicum sect. Hiantes</taxon>
    </lineage>
</organism>
<keyword evidence="2" id="KW-1185">Reference proteome</keyword>
<dbReference type="AlphaFoldDB" id="A0A8T0PR29"/>
<dbReference type="EMBL" id="CM029050">
    <property type="protein sequence ID" value="KAG2564443.1"/>
    <property type="molecule type" value="Genomic_DNA"/>
</dbReference>
<reference evidence="1" key="1">
    <citation type="submission" date="2020-05" db="EMBL/GenBank/DDBJ databases">
        <title>WGS assembly of Panicum virgatum.</title>
        <authorList>
            <person name="Lovell J.T."/>
            <person name="Jenkins J."/>
            <person name="Shu S."/>
            <person name="Juenger T.E."/>
            <person name="Schmutz J."/>
        </authorList>
    </citation>
    <scope>NUCLEOTIDE SEQUENCE</scope>
    <source>
        <strain evidence="1">AP13</strain>
    </source>
</reference>
<protein>
    <submittedName>
        <fullName evidence="1">Uncharacterized protein</fullName>
    </submittedName>
</protein>
<comment type="caution">
    <text evidence="1">The sequence shown here is derived from an EMBL/GenBank/DDBJ whole genome shotgun (WGS) entry which is preliminary data.</text>
</comment>
<gene>
    <name evidence="1" type="ORF">PVAP13_7NG115928</name>
</gene>
<dbReference type="OrthoDB" id="715887at2759"/>
<name>A0A8T0PR29_PANVG</name>
<proteinExistence type="predicted"/>